<dbReference type="PANTHER" id="PTHR41774">
    <property type="match status" value="1"/>
</dbReference>
<dbReference type="EMBL" id="QQRQ01000006">
    <property type="protein sequence ID" value="RFT06921.1"/>
    <property type="molecule type" value="Genomic_DNA"/>
</dbReference>
<reference evidence="1 2" key="1">
    <citation type="submission" date="2018-07" db="EMBL/GenBank/DDBJ databases">
        <title>GABA Modulating Bacteria of the Human Gut Microbiota.</title>
        <authorList>
            <person name="Strandwitz P."/>
            <person name="Kim K.H."/>
            <person name="Terekhova D."/>
            <person name="Liu J.K."/>
            <person name="Sharma A."/>
            <person name="Levering J."/>
            <person name="Mcdonald D."/>
            <person name="Dietrich D."/>
            <person name="Ramadhar T.R."/>
            <person name="Lekbua A."/>
            <person name="Mroue N."/>
            <person name="Liston C."/>
            <person name="Stewart E.J."/>
            <person name="Dubin M.J."/>
            <person name="Zengler K."/>
            <person name="Knight R."/>
            <person name="Gilbert J.A."/>
            <person name="Clardy J."/>
            <person name="Lewis K."/>
        </authorList>
    </citation>
    <scope>NUCLEOTIDE SEQUENCE [LARGE SCALE GENOMIC DNA]</scope>
    <source>
        <strain evidence="1 2">KLE1738</strain>
    </source>
</reference>
<keyword evidence="2" id="KW-1185">Reference proteome</keyword>
<dbReference type="InterPro" id="IPR015867">
    <property type="entry name" value="N-reg_PII/ATP_PRibTrfase_C"/>
</dbReference>
<dbReference type="Proteomes" id="UP000260649">
    <property type="component" value="Unassembled WGS sequence"/>
</dbReference>
<comment type="caution">
    <text evidence="1">The sequence shown here is derived from an EMBL/GenBank/DDBJ whole genome shotgun (WGS) entry which is preliminary data.</text>
</comment>
<dbReference type="GO" id="GO:0010038">
    <property type="term" value="P:response to metal ion"/>
    <property type="evidence" value="ECO:0007669"/>
    <property type="project" value="InterPro"/>
</dbReference>
<name>A0A3E2B4L2_9FIRM</name>
<dbReference type="Pfam" id="PF03091">
    <property type="entry name" value="CutA1"/>
    <property type="match status" value="1"/>
</dbReference>
<dbReference type="AlphaFoldDB" id="A0A3E2B4L2"/>
<dbReference type="SUPFAM" id="SSF102705">
    <property type="entry name" value="NIF3 (NGG1p interacting factor 3)-like"/>
    <property type="match status" value="1"/>
</dbReference>
<dbReference type="InterPro" id="IPR004323">
    <property type="entry name" value="Ion_tolerance_CutA"/>
</dbReference>
<protein>
    <submittedName>
        <fullName evidence="1">Cytochrome C biogenesis protein</fullName>
    </submittedName>
</protein>
<organism evidence="1 2">
    <name type="scientific">Evtepia gabavorous</name>
    <dbReference type="NCBI Taxonomy" id="2211183"/>
    <lineage>
        <taxon>Bacteria</taxon>
        <taxon>Bacillati</taxon>
        <taxon>Bacillota</taxon>
        <taxon>Clostridia</taxon>
        <taxon>Eubacteriales</taxon>
        <taxon>Evtepia</taxon>
    </lineage>
</organism>
<gene>
    <name evidence="1" type="ORF">DV520_05585</name>
</gene>
<dbReference type="PANTHER" id="PTHR41774:SF1">
    <property type="entry name" value="NGG1P INTERACTING FACTOR NIF3"/>
    <property type="match status" value="1"/>
</dbReference>
<evidence type="ECO:0000313" key="1">
    <source>
        <dbReference type="EMBL" id="RFT06921.1"/>
    </source>
</evidence>
<dbReference type="InterPro" id="IPR036069">
    <property type="entry name" value="DUF34/NIF3_sf"/>
</dbReference>
<dbReference type="GeneID" id="97995206"/>
<sequence>MRPFSYCKLEIFLPASHLSPLETALRQVDAGHIGAYDSCLSYSPVTSCWRPLAGTTPYLGTQGALSREQELKVEVTCQTERVEATVAAIRAVHPYEEPVINVIPLYQVGL</sequence>
<evidence type="ECO:0000313" key="2">
    <source>
        <dbReference type="Proteomes" id="UP000260649"/>
    </source>
</evidence>
<dbReference type="OrthoDB" id="1690807at2"/>
<proteinExistence type="predicted"/>
<accession>A0A3E2B4L2</accession>
<dbReference type="RefSeq" id="WP_021918860.1">
    <property type="nucleotide sequence ID" value="NZ_CAKXKJ010000023.1"/>
</dbReference>
<dbReference type="Gene3D" id="3.30.70.120">
    <property type="match status" value="1"/>
</dbReference>